<dbReference type="Gene3D" id="3.20.100.30">
    <property type="entry name" value="VTC, catalytic tunnel domain"/>
    <property type="match status" value="1"/>
</dbReference>
<reference evidence="2" key="1">
    <citation type="submission" date="2020-12" db="EMBL/GenBank/DDBJ databases">
        <title>Vagococcus allomyrinae sp. nov. and Enterococcus lavae sp. nov., isolated from the larvae of Allomyrina dichotoma.</title>
        <authorList>
            <person name="Lee S.D."/>
        </authorList>
    </citation>
    <scope>NUCLEOTIDE SEQUENCE</scope>
    <source>
        <strain evidence="2">BWB3-3</strain>
    </source>
</reference>
<proteinExistence type="predicted"/>
<organism evidence="2 3">
    <name type="scientific">Vagococcus allomyrinae</name>
    <dbReference type="NCBI Taxonomy" id="2794353"/>
    <lineage>
        <taxon>Bacteria</taxon>
        <taxon>Bacillati</taxon>
        <taxon>Bacillota</taxon>
        <taxon>Bacilli</taxon>
        <taxon>Lactobacillales</taxon>
        <taxon>Enterococcaceae</taxon>
        <taxon>Vagococcus</taxon>
    </lineage>
</organism>
<sequence length="247" mass="29005">MATEVSKHPKVITKYRLNYAQYSQLRKMSYPHLVEEQAGTHELSALYFDTADFELMREVQEGSIYQELFRMRTSDRLMEKSLVAMEIVKQFDGKNSQRNVLIPYVNAQSFLRDYRKHVMKKGLEAQISREIEYLVSGKNLVPKVVISSDRIMAKCLKKGRLDINFDFNIRWRSTDFDLRKGNIGDFVDPTLNVLMTVKSDGDCPLWFRELLEELSICETSFSSLIVTYKEHLFNKEKKHYVSEFVSR</sequence>
<keyword evidence="3" id="KW-1185">Reference proteome</keyword>
<feature type="domain" description="VTC" evidence="1">
    <location>
        <begin position="13"/>
        <end position="223"/>
    </location>
</feature>
<dbReference type="GO" id="GO:0006799">
    <property type="term" value="P:polyphosphate biosynthetic process"/>
    <property type="evidence" value="ECO:0007669"/>
    <property type="project" value="UniProtKB-ARBA"/>
</dbReference>
<dbReference type="Pfam" id="PF09359">
    <property type="entry name" value="VTC"/>
    <property type="match status" value="1"/>
</dbReference>
<dbReference type="RefSeq" id="WP_209524673.1">
    <property type="nucleotide sequence ID" value="NZ_JAEEGA010000001.1"/>
</dbReference>
<gene>
    <name evidence="2" type="ORF">I6N95_02065</name>
</gene>
<protein>
    <submittedName>
        <fullName evidence="2">VTC domain-containing protein</fullName>
    </submittedName>
</protein>
<dbReference type="InterPro" id="IPR018966">
    <property type="entry name" value="VTC_domain"/>
</dbReference>
<dbReference type="InterPro" id="IPR042267">
    <property type="entry name" value="VTC_sf"/>
</dbReference>
<comment type="caution">
    <text evidence="2">The sequence shown here is derived from an EMBL/GenBank/DDBJ whole genome shotgun (WGS) entry which is preliminary data.</text>
</comment>
<dbReference type="AlphaFoldDB" id="A0A940PAD3"/>
<accession>A0A940PAD3</accession>
<evidence type="ECO:0000313" key="3">
    <source>
        <dbReference type="Proteomes" id="UP000674938"/>
    </source>
</evidence>
<dbReference type="EMBL" id="JAEEGA010000001">
    <property type="protein sequence ID" value="MBP1039786.1"/>
    <property type="molecule type" value="Genomic_DNA"/>
</dbReference>
<evidence type="ECO:0000313" key="2">
    <source>
        <dbReference type="EMBL" id="MBP1039786.1"/>
    </source>
</evidence>
<name>A0A940PAD3_9ENTE</name>
<evidence type="ECO:0000259" key="1">
    <source>
        <dbReference type="Pfam" id="PF09359"/>
    </source>
</evidence>
<dbReference type="Proteomes" id="UP000674938">
    <property type="component" value="Unassembled WGS sequence"/>
</dbReference>